<accession>A0A6J6QM60</accession>
<name>A0A6J6QM60_9ZZZZ</name>
<dbReference type="InterPro" id="IPR001647">
    <property type="entry name" value="HTH_TetR"/>
</dbReference>
<evidence type="ECO:0000313" key="6">
    <source>
        <dbReference type="EMBL" id="CAB4890265.1"/>
    </source>
</evidence>
<dbReference type="InterPro" id="IPR009057">
    <property type="entry name" value="Homeodomain-like_sf"/>
</dbReference>
<dbReference type="EMBL" id="CAFBLJ010000016">
    <property type="protein sequence ID" value="CAB4861374.1"/>
    <property type="molecule type" value="Genomic_DNA"/>
</dbReference>
<keyword evidence="1" id="KW-0238">DNA-binding</keyword>
<protein>
    <submittedName>
        <fullName evidence="3">Unannotated protein</fullName>
    </submittedName>
</protein>
<dbReference type="Gene3D" id="1.10.357.10">
    <property type="entry name" value="Tetracycline Repressor, domain 2"/>
    <property type="match status" value="1"/>
</dbReference>
<sequence>MLTTLLTLSTNVRFGQSYDDQVPGKNPTRIPQETGSDLLIQATIKLTRERPISKVGLRDIAVEANLQTMHIKRYFGSRNELLIACTDRLMEIITLENIDKPLDQIFANFSNSKDIELRLRIVNHLIDEGVPVSRFSKSQDIYLQFGERISSVNNVGDHTARAYAYILQLVVQGNMLMGKANGLTAEDQLDIYQLLAALGSNLSAAEKKLNW</sequence>
<feature type="domain" description="HTH tetR-type" evidence="2">
    <location>
        <begin position="33"/>
        <end position="93"/>
    </location>
</feature>
<evidence type="ECO:0000259" key="2">
    <source>
        <dbReference type="PROSITE" id="PS50977"/>
    </source>
</evidence>
<dbReference type="AlphaFoldDB" id="A0A6J6QM60"/>
<evidence type="ECO:0000256" key="1">
    <source>
        <dbReference type="ARBA" id="ARBA00023125"/>
    </source>
</evidence>
<evidence type="ECO:0000313" key="5">
    <source>
        <dbReference type="EMBL" id="CAB4861374.1"/>
    </source>
</evidence>
<dbReference type="EMBL" id="CAEZYH010000008">
    <property type="protein sequence ID" value="CAB4710713.1"/>
    <property type="molecule type" value="Genomic_DNA"/>
</dbReference>
<dbReference type="GO" id="GO:0003677">
    <property type="term" value="F:DNA binding"/>
    <property type="evidence" value="ECO:0007669"/>
    <property type="project" value="UniProtKB-KW"/>
</dbReference>
<gene>
    <name evidence="3" type="ORF">UFOPK2658_00386</name>
    <name evidence="4" type="ORF">UFOPK3004_00195</name>
    <name evidence="5" type="ORF">UFOPK3304_00476</name>
    <name evidence="6" type="ORF">UFOPK3494_00293</name>
</gene>
<dbReference type="EMBL" id="CAFAAL010000008">
    <property type="protein sequence ID" value="CAB4793525.1"/>
    <property type="molecule type" value="Genomic_DNA"/>
</dbReference>
<dbReference type="SUPFAM" id="SSF46689">
    <property type="entry name" value="Homeodomain-like"/>
    <property type="match status" value="1"/>
</dbReference>
<proteinExistence type="predicted"/>
<dbReference type="Pfam" id="PF00440">
    <property type="entry name" value="TetR_N"/>
    <property type="match status" value="1"/>
</dbReference>
<organism evidence="3">
    <name type="scientific">freshwater metagenome</name>
    <dbReference type="NCBI Taxonomy" id="449393"/>
    <lineage>
        <taxon>unclassified sequences</taxon>
        <taxon>metagenomes</taxon>
        <taxon>ecological metagenomes</taxon>
    </lineage>
</organism>
<evidence type="ECO:0000313" key="4">
    <source>
        <dbReference type="EMBL" id="CAB4793525.1"/>
    </source>
</evidence>
<evidence type="ECO:0000313" key="3">
    <source>
        <dbReference type="EMBL" id="CAB4710713.1"/>
    </source>
</evidence>
<dbReference type="EMBL" id="CAFBMF010000010">
    <property type="protein sequence ID" value="CAB4890265.1"/>
    <property type="molecule type" value="Genomic_DNA"/>
</dbReference>
<dbReference type="PROSITE" id="PS50977">
    <property type="entry name" value="HTH_TETR_2"/>
    <property type="match status" value="1"/>
</dbReference>
<reference evidence="3" key="1">
    <citation type="submission" date="2020-05" db="EMBL/GenBank/DDBJ databases">
        <authorList>
            <person name="Chiriac C."/>
            <person name="Salcher M."/>
            <person name="Ghai R."/>
            <person name="Kavagutti S V."/>
        </authorList>
    </citation>
    <scope>NUCLEOTIDE SEQUENCE</scope>
</reference>